<dbReference type="InterPro" id="IPR020471">
    <property type="entry name" value="AKR"/>
</dbReference>
<dbReference type="InterPro" id="IPR023210">
    <property type="entry name" value="NADP_OxRdtase_dom"/>
</dbReference>
<reference evidence="2" key="1">
    <citation type="submission" date="2022-12" db="EMBL/GenBank/DDBJ databases">
        <title>Draft genome assemblies for two species of Escallonia (Escalloniales).</title>
        <authorList>
            <person name="Chanderbali A."/>
            <person name="Dervinis C."/>
            <person name="Anghel I."/>
            <person name="Soltis D."/>
            <person name="Soltis P."/>
            <person name="Zapata F."/>
        </authorList>
    </citation>
    <scope>NUCLEOTIDE SEQUENCE</scope>
    <source>
        <strain evidence="2">UCBG64.0493</strain>
        <tissue evidence="2">Leaf</tissue>
    </source>
</reference>
<dbReference type="AlphaFoldDB" id="A0AA88X2E0"/>
<proteinExistence type="predicted"/>
<dbReference type="EMBL" id="JAVXUP010000092">
    <property type="protein sequence ID" value="KAK3038637.1"/>
    <property type="molecule type" value="Genomic_DNA"/>
</dbReference>
<evidence type="ECO:0000313" key="3">
    <source>
        <dbReference type="Proteomes" id="UP001188597"/>
    </source>
</evidence>
<dbReference type="Proteomes" id="UP001188597">
    <property type="component" value="Unassembled WGS sequence"/>
</dbReference>
<evidence type="ECO:0000313" key="2">
    <source>
        <dbReference type="EMBL" id="KAK3038637.1"/>
    </source>
</evidence>
<sequence>MAPYTIPEVSLSSPSHKMPVLGLGTAHYPLVGSEAVRKAVLEAIELGYRHFDTAFLYQTEQPLGEAIAEAVRLGLIKSRDELLITSKLWCSHNHADLVLSALQRTLQAVGAAGCEVLKEIAEAKGKSVAQVILHHTLLPLIIPVREPWKAYQVLVQVCLRWAYEQGVGAILVKSFRKDRMKENLEIFEWGLSHEESRTIGGAIPQSRGNRGEFFVSADGPIKSVEELWDGEL</sequence>
<protein>
    <recommendedName>
        <fullName evidence="1">NADP-dependent oxidoreductase domain-containing protein</fullName>
    </recommendedName>
</protein>
<evidence type="ECO:0000259" key="1">
    <source>
        <dbReference type="Pfam" id="PF00248"/>
    </source>
</evidence>
<keyword evidence="3" id="KW-1185">Reference proteome</keyword>
<dbReference type="Pfam" id="PF00248">
    <property type="entry name" value="Aldo_ket_red"/>
    <property type="match status" value="1"/>
</dbReference>
<dbReference type="GO" id="GO:0016491">
    <property type="term" value="F:oxidoreductase activity"/>
    <property type="evidence" value="ECO:0007669"/>
    <property type="project" value="InterPro"/>
</dbReference>
<accession>A0AA88X2E0</accession>
<comment type="caution">
    <text evidence="2">The sequence shown here is derived from an EMBL/GenBank/DDBJ whole genome shotgun (WGS) entry which is preliminary data.</text>
</comment>
<gene>
    <name evidence="2" type="ORF">RJ639_027300</name>
</gene>
<feature type="domain" description="NADP-dependent oxidoreductase" evidence="1">
    <location>
        <begin position="21"/>
        <end position="108"/>
    </location>
</feature>
<dbReference type="PANTHER" id="PTHR11732">
    <property type="entry name" value="ALDO/KETO REDUCTASE"/>
    <property type="match status" value="1"/>
</dbReference>
<dbReference type="SUPFAM" id="SSF51430">
    <property type="entry name" value="NAD(P)-linked oxidoreductase"/>
    <property type="match status" value="1"/>
</dbReference>
<dbReference type="Gene3D" id="3.20.20.100">
    <property type="entry name" value="NADP-dependent oxidoreductase domain"/>
    <property type="match status" value="2"/>
</dbReference>
<dbReference type="InterPro" id="IPR036812">
    <property type="entry name" value="NAD(P)_OxRdtase_dom_sf"/>
</dbReference>
<organism evidence="2 3">
    <name type="scientific">Escallonia herrerae</name>
    <dbReference type="NCBI Taxonomy" id="1293975"/>
    <lineage>
        <taxon>Eukaryota</taxon>
        <taxon>Viridiplantae</taxon>
        <taxon>Streptophyta</taxon>
        <taxon>Embryophyta</taxon>
        <taxon>Tracheophyta</taxon>
        <taxon>Spermatophyta</taxon>
        <taxon>Magnoliopsida</taxon>
        <taxon>eudicotyledons</taxon>
        <taxon>Gunneridae</taxon>
        <taxon>Pentapetalae</taxon>
        <taxon>asterids</taxon>
        <taxon>campanulids</taxon>
        <taxon>Escalloniales</taxon>
        <taxon>Escalloniaceae</taxon>
        <taxon>Escallonia</taxon>
    </lineage>
</organism>
<dbReference type="InterPro" id="IPR018170">
    <property type="entry name" value="Aldo/ket_reductase_CS"/>
</dbReference>
<dbReference type="PROSITE" id="PS00798">
    <property type="entry name" value="ALDOKETO_REDUCTASE_1"/>
    <property type="match status" value="1"/>
</dbReference>
<name>A0AA88X2E0_9ASTE</name>